<comment type="caution">
    <text evidence="2">The sequence shown here is derived from an EMBL/GenBank/DDBJ whole genome shotgun (WGS) entry which is preliminary data.</text>
</comment>
<evidence type="ECO:0000256" key="1">
    <source>
        <dbReference type="SAM" id="SignalP"/>
    </source>
</evidence>
<dbReference type="Proteomes" id="UP000037035">
    <property type="component" value="Unassembled WGS sequence"/>
</dbReference>
<organism evidence="2 3">
    <name type="scientific">Puccinia sorghi</name>
    <dbReference type="NCBI Taxonomy" id="27349"/>
    <lineage>
        <taxon>Eukaryota</taxon>
        <taxon>Fungi</taxon>
        <taxon>Dikarya</taxon>
        <taxon>Basidiomycota</taxon>
        <taxon>Pucciniomycotina</taxon>
        <taxon>Pucciniomycetes</taxon>
        <taxon>Pucciniales</taxon>
        <taxon>Pucciniaceae</taxon>
        <taxon>Puccinia</taxon>
    </lineage>
</organism>
<dbReference type="STRING" id="27349.A0A0L6UPV4"/>
<sequence length="137" mass="14925">MNGPAALLSLGFLFHAVYLISSESSISLIFDIYFISPVVRVPHRFSPLDPVQGESPSSRLQQKPLASRVVLIVGVSFPIPNLTKHKNTGISRPYPSWSTTTLIKPHPRHTSGLSSKLVKQAGELVTPASQQKVDLVT</sequence>
<protein>
    <submittedName>
        <fullName evidence="2">Uncharacterized protein</fullName>
    </submittedName>
</protein>
<feature type="signal peptide" evidence="1">
    <location>
        <begin position="1"/>
        <end position="22"/>
    </location>
</feature>
<proteinExistence type="predicted"/>
<dbReference type="AlphaFoldDB" id="A0A0L6UPV4"/>
<dbReference type="EMBL" id="LAVV01009435">
    <property type="protein sequence ID" value="KNZ50578.1"/>
    <property type="molecule type" value="Genomic_DNA"/>
</dbReference>
<feature type="chain" id="PRO_5005567924" evidence="1">
    <location>
        <begin position="23"/>
        <end position="137"/>
    </location>
</feature>
<reference evidence="2 3" key="1">
    <citation type="submission" date="2015-08" db="EMBL/GenBank/DDBJ databases">
        <title>Next Generation Sequencing and Analysis of the Genome of Puccinia sorghi L Schw, the Causal Agent of Maize Common Rust.</title>
        <authorList>
            <person name="Rochi L."/>
            <person name="Burguener G."/>
            <person name="Darino M."/>
            <person name="Turjanski A."/>
            <person name="Kreff E."/>
            <person name="Dieguez M.J."/>
            <person name="Sacco F."/>
        </authorList>
    </citation>
    <scope>NUCLEOTIDE SEQUENCE [LARGE SCALE GENOMIC DNA]</scope>
    <source>
        <strain evidence="2 3">RO10H11247</strain>
    </source>
</reference>
<accession>A0A0L6UPV4</accession>
<evidence type="ECO:0000313" key="2">
    <source>
        <dbReference type="EMBL" id="KNZ50578.1"/>
    </source>
</evidence>
<evidence type="ECO:0000313" key="3">
    <source>
        <dbReference type="Proteomes" id="UP000037035"/>
    </source>
</evidence>
<dbReference type="VEuPathDB" id="FungiDB:VP01_433g2"/>
<gene>
    <name evidence="2" type="ORF">VP01_433g2</name>
</gene>
<keyword evidence="1" id="KW-0732">Signal</keyword>
<name>A0A0L6UPV4_9BASI</name>
<keyword evidence="3" id="KW-1185">Reference proteome</keyword>